<dbReference type="InterPro" id="IPR022899">
    <property type="entry name" value="Deoxyhypus_synthase_arc"/>
</dbReference>
<accession>A0A7C4FGT3</accession>
<keyword evidence="12" id="KW-0472">Membrane</keyword>
<keyword evidence="8 11" id="KW-0520">NAD</keyword>
<gene>
    <name evidence="11" type="primary">dys</name>
    <name evidence="13" type="ORF">ENV14_03000</name>
</gene>
<comment type="catalytic activity">
    <reaction evidence="1 11">
        <text>[eIF5A protein]-L-lysine + spermidine = [eIF5A protein]-deoxyhypusine + propane-1,3-diamine</text>
        <dbReference type="Rhea" id="RHEA:33299"/>
        <dbReference type="Rhea" id="RHEA-COMP:10143"/>
        <dbReference type="Rhea" id="RHEA-COMP:10144"/>
        <dbReference type="ChEBI" id="CHEBI:29969"/>
        <dbReference type="ChEBI" id="CHEBI:57484"/>
        <dbReference type="ChEBI" id="CHEBI:57834"/>
        <dbReference type="ChEBI" id="CHEBI:82657"/>
        <dbReference type="EC" id="2.5.1.46"/>
    </reaction>
</comment>
<comment type="pathway">
    <text evidence="4 11">Protein modification; eIF5A hypusination.</text>
</comment>
<dbReference type="InterPro" id="IPR002773">
    <property type="entry name" value="Deoxyhypusine_synthase"/>
</dbReference>
<keyword evidence="12" id="KW-1133">Transmembrane helix</keyword>
<dbReference type="InterPro" id="IPR029035">
    <property type="entry name" value="DHS-like_NAD/FAD-binding_dom"/>
</dbReference>
<evidence type="ECO:0000256" key="9">
    <source>
        <dbReference type="ARBA" id="ARBA00023256"/>
    </source>
</evidence>
<dbReference type="GO" id="GO:0005737">
    <property type="term" value="C:cytoplasm"/>
    <property type="evidence" value="ECO:0007669"/>
    <property type="project" value="TreeGrafter"/>
</dbReference>
<evidence type="ECO:0000256" key="7">
    <source>
        <dbReference type="ARBA" id="ARBA00022679"/>
    </source>
</evidence>
<dbReference type="NCBIfam" id="NF002294">
    <property type="entry name" value="PRK01221.1"/>
    <property type="match status" value="1"/>
</dbReference>
<evidence type="ECO:0000256" key="3">
    <source>
        <dbReference type="ARBA" id="ARBA00002823"/>
    </source>
</evidence>
<dbReference type="Gene3D" id="3.40.910.10">
    <property type="entry name" value="Deoxyhypusine synthase"/>
    <property type="match status" value="1"/>
</dbReference>
<dbReference type="EMBL" id="DTFF01000024">
    <property type="protein sequence ID" value="HGI87347.1"/>
    <property type="molecule type" value="Genomic_DNA"/>
</dbReference>
<evidence type="ECO:0000256" key="5">
    <source>
        <dbReference type="ARBA" id="ARBA00009892"/>
    </source>
</evidence>
<keyword evidence="12" id="KW-0812">Transmembrane</keyword>
<name>A0A7C4FGT3_9CREN</name>
<feature type="transmembrane region" description="Helical" evidence="12">
    <location>
        <begin position="290"/>
        <end position="308"/>
    </location>
</feature>
<evidence type="ECO:0000256" key="8">
    <source>
        <dbReference type="ARBA" id="ARBA00023027"/>
    </source>
</evidence>
<organism evidence="13">
    <name type="scientific">Ignisphaera aggregans</name>
    <dbReference type="NCBI Taxonomy" id="334771"/>
    <lineage>
        <taxon>Archaea</taxon>
        <taxon>Thermoproteota</taxon>
        <taxon>Thermoprotei</taxon>
        <taxon>Desulfurococcales</taxon>
        <taxon>Desulfurococcaceae</taxon>
        <taxon>Ignisphaera</taxon>
    </lineage>
</organism>
<evidence type="ECO:0000313" key="13">
    <source>
        <dbReference type="EMBL" id="HGI87347.1"/>
    </source>
</evidence>
<dbReference type="SUPFAM" id="SSF52467">
    <property type="entry name" value="DHS-like NAD/FAD-binding domain"/>
    <property type="match status" value="1"/>
</dbReference>
<evidence type="ECO:0000256" key="4">
    <source>
        <dbReference type="ARBA" id="ARBA00005041"/>
    </source>
</evidence>
<keyword evidence="9 11" id="KW-0386">Hypusine biosynthesis</keyword>
<reference evidence="13" key="1">
    <citation type="journal article" date="2020" name="mSystems">
        <title>Genome- and Community-Level Interaction Insights into Carbon Utilization and Element Cycling Functions of Hydrothermarchaeota in Hydrothermal Sediment.</title>
        <authorList>
            <person name="Zhou Z."/>
            <person name="Liu Y."/>
            <person name="Xu W."/>
            <person name="Pan J."/>
            <person name="Luo Z.H."/>
            <person name="Li M."/>
        </authorList>
    </citation>
    <scope>NUCLEOTIDE SEQUENCE [LARGE SCALE GENOMIC DNA]</scope>
    <source>
        <strain evidence="13">SpSt-732</strain>
    </source>
</reference>
<evidence type="ECO:0000256" key="10">
    <source>
        <dbReference type="ARBA" id="ARBA00039467"/>
    </source>
</evidence>
<evidence type="ECO:0000256" key="6">
    <source>
        <dbReference type="ARBA" id="ARBA00012683"/>
    </source>
</evidence>
<proteinExistence type="inferred from homology"/>
<dbReference type="FunFam" id="3.40.910.10:FF:000010">
    <property type="entry name" value="Deoxyhypusine synthase"/>
    <property type="match status" value="1"/>
</dbReference>
<dbReference type="UniPathway" id="UPA00354"/>
<comment type="function">
    <text evidence="3 11">Catalyzes the NAD-dependent oxidative cleavage of spermidine and the subsequent transfer of the butylamine moiety of spermidine to the epsilon-amino group of a specific lysine residue of the eIF-5A precursor protein to form the intermediate deoxyhypusine residue.</text>
</comment>
<evidence type="ECO:0000256" key="1">
    <source>
        <dbReference type="ARBA" id="ARBA00000952"/>
    </source>
</evidence>
<sequence length="311" mass="34997">MESEQRVEDVFLPKNMDVDKLIELYNKIHGFMATHLYEAIEIVKEIRDKCDTRILSFTGNIVATGVRGIIAQLLRERVFNVVITTCGTIDHDIAKSFGGRYLKGFFEANDSELHRMGIHRLGNIFIPINSYGPLIESVVHNVLRELVSKETSKVYGIREVLYEIGKRISDEKSILKNAAEVNVPVYVPGFLDGAFGTALMTFSQFNKLVIDVFRDEKELADIVFHSKCIGALIIGGGISKHHTLWWAQFHGGLDYVVYVTTAMEWDGSLSGARPREAITWGKLKERARSVVVYADATLVLPIIAYAAIYQR</sequence>
<comment type="similarity">
    <text evidence="5 11">Belongs to the deoxyhypusine synthase family.</text>
</comment>
<keyword evidence="7 11" id="KW-0808">Transferase</keyword>
<dbReference type="EC" id="2.5.1.46" evidence="6 11"/>
<comment type="cofactor">
    <cofactor evidence="2 11">
        <name>NAD(+)</name>
        <dbReference type="ChEBI" id="CHEBI:57540"/>
    </cofactor>
</comment>
<comment type="caution">
    <text evidence="13">The sequence shown here is derived from an EMBL/GenBank/DDBJ whole genome shotgun (WGS) entry which is preliminary data.</text>
</comment>
<dbReference type="InterPro" id="IPR036982">
    <property type="entry name" value="Deoxyhypusine_synthase_sf"/>
</dbReference>
<feature type="active site" description="Nucleophile" evidence="11">
    <location>
        <position position="282"/>
    </location>
</feature>
<evidence type="ECO:0000256" key="12">
    <source>
        <dbReference type="SAM" id="Phobius"/>
    </source>
</evidence>
<dbReference type="PANTHER" id="PTHR11703">
    <property type="entry name" value="DEOXYHYPUSINE SYNTHASE"/>
    <property type="match status" value="1"/>
</dbReference>
<evidence type="ECO:0000256" key="2">
    <source>
        <dbReference type="ARBA" id="ARBA00001911"/>
    </source>
</evidence>
<dbReference type="Pfam" id="PF01916">
    <property type="entry name" value="DS"/>
    <property type="match status" value="1"/>
</dbReference>
<dbReference type="AlphaFoldDB" id="A0A7C4FGT3"/>
<evidence type="ECO:0000256" key="11">
    <source>
        <dbReference type="HAMAP-Rule" id="MF_00153"/>
    </source>
</evidence>
<dbReference type="GO" id="GO:0034038">
    <property type="term" value="F:deoxyhypusine synthase activity"/>
    <property type="evidence" value="ECO:0007669"/>
    <property type="project" value="UniProtKB-UniRule"/>
</dbReference>
<protein>
    <recommendedName>
        <fullName evidence="10 11">Probable deoxyhypusine synthase</fullName>
        <shortName evidence="11">DHS</shortName>
        <ecNumber evidence="6 11">2.5.1.46</ecNumber>
    </recommendedName>
</protein>
<dbReference type="HAMAP" id="MF_00153">
    <property type="entry name" value="DHS"/>
    <property type="match status" value="1"/>
</dbReference>
<dbReference type="PANTHER" id="PTHR11703:SF0">
    <property type="entry name" value="DEOXYHYPUSINE SYNTHASE"/>
    <property type="match status" value="1"/>
</dbReference>